<sequence length="282" mass="30072">MLYGLVLVGVYLVWSAPSSNMESLGRSLCADRQSQGRIHYSMCVGDVSEEGSSEDPDLLVSVQEKDLQRSRTVAVWRRDDAQKPEITESSRQEEPEIAEHSRAKRCSARHRKILLGSALTDTRPDKTLAESEDTVASPFEDGDTVASPFEDGDTVASPFEGGDTVASPFEDGDTLASPFEDGDTVASPFEDGDTVASPYEDGEKVASPYEDGDTVASPYEDGDTGASPYEDGDTGASPYEDGDTGASPYEDGEKVASALIVSPFLESIKDQPGASMKEDATG</sequence>
<reference evidence="3" key="1">
    <citation type="submission" date="2020-11" db="EMBL/GenBank/DDBJ databases">
        <authorList>
            <person name="Tran Van P."/>
        </authorList>
    </citation>
    <scope>NUCLEOTIDE SEQUENCE</scope>
</reference>
<feature type="compositionally biased region" description="Basic and acidic residues" evidence="1">
    <location>
        <begin position="82"/>
        <end position="101"/>
    </location>
</feature>
<evidence type="ECO:0000256" key="1">
    <source>
        <dbReference type="SAM" id="MobiDB-lite"/>
    </source>
</evidence>
<proteinExistence type="predicted"/>
<protein>
    <submittedName>
        <fullName evidence="3">Uncharacterized protein</fullName>
    </submittedName>
</protein>
<feature type="region of interest" description="Disordered" evidence="1">
    <location>
        <begin position="123"/>
        <end position="250"/>
    </location>
</feature>
<name>A0A7R9PQC9_TIMGE</name>
<feature type="chain" id="PRO_5030901324" evidence="2">
    <location>
        <begin position="16"/>
        <end position="282"/>
    </location>
</feature>
<organism evidence="3">
    <name type="scientific">Timema genevievae</name>
    <name type="common">Walking stick</name>
    <dbReference type="NCBI Taxonomy" id="629358"/>
    <lineage>
        <taxon>Eukaryota</taxon>
        <taxon>Metazoa</taxon>
        <taxon>Ecdysozoa</taxon>
        <taxon>Arthropoda</taxon>
        <taxon>Hexapoda</taxon>
        <taxon>Insecta</taxon>
        <taxon>Pterygota</taxon>
        <taxon>Neoptera</taxon>
        <taxon>Polyneoptera</taxon>
        <taxon>Phasmatodea</taxon>
        <taxon>Timematodea</taxon>
        <taxon>Timematoidea</taxon>
        <taxon>Timematidae</taxon>
        <taxon>Timema</taxon>
    </lineage>
</organism>
<evidence type="ECO:0000256" key="2">
    <source>
        <dbReference type="SAM" id="SignalP"/>
    </source>
</evidence>
<accession>A0A7R9PQC9</accession>
<dbReference type="AlphaFoldDB" id="A0A7R9PQC9"/>
<evidence type="ECO:0000313" key="3">
    <source>
        <dbReference type="EMBL" id="CAD7604309.1"/>
    </source>
</evidence>
<dbReference type="EMBL" id="OE843932">
    <property type="protein sequence ID" value="CAD7604309.1"/>
    <property type="molecule type" value="Genomic_DNA"/>
</dbReference>
<keyword evidence="2" id="KW-0732">Signal</keyword>
<gene>
    <name evidence="3" type="ORF">TGEB3V08_LOCUS9099</name>
</gene>
<feature type="signal peptide" evidence="2">
    <location>
        <begin position="1"/>
        <end position="15"/>
    </location>
</feature>
<feature type="region of interest" description="Disordered" evidence="1">
    <location>
        <begin position="82"/>
        <end position="104"/>
    </location>
</feature>